<feature type="compositionally biased region" description="Pro residues" evidence="1">
    <location>
        <begin position="384"/>
        <end position="398"/>
    </location>
</feature>
<feature type="compositionally biased region" description="Basic and acidic residues" evidence="1">
    <location>
        <begin position="104"/>
        <end position="115"/>
    </location>
</feature>
<name>A0A5C5V3R7_9BACT</name>
<feature type="compositionally biased region" description="Low complexity" evidence="1">
    <location>
        <begin position="68"/>
        <end position="80"/>
    </location>
</feature>
<feature type="compositionally biased region" description="Polar residues" evidence="1">
    <location>
        <begin position="194"/>
        <end position="210"/>
    </location>
</feature>
<evidence type="ECO:0000256" key="1">
    <source>
        <dbReference type="SAM" id="MobiDB-lite"/>
    </source>
</evidence>
<keyword evidence="2" id="KW-0812">Transmembrane</keyword>
<feature type="region of interest" description="Disordered" evidence="1">
    <location>
        <begin position="49"/>
        <end position="332"/>
    </location>
</feature>
<accession>A0A5C5V3R7</accession>
<protein>
    <submittedName>
        <fullName evidence="3">Uncharacterized protein</fullName>
    </submittedName>
</protein>
<feature type="compositionally biased region" description="Pro residues" evidence="1">
    <location>
        <begin position="52"/>
        <end position="67"/>
    </location>
</feature>
<proteinExistence type="predicted"/>
<evidence type="ECO:0000313" key="3">
    <source>
        <dbReference type="EMBL" id="TWT32397.1"/>
    </source>
</evidence>
<reference evidence="3 4" key="1">
    <citation type="submission" date="2019-02" db="EMBL/GenBank/DDBJ databases">
        <title>Deep-cultivation of Planctomycetes and their phenomic and genomic characterization uncovers novel biology.</title>
        <authorList>
            <person name="Wiegand S."/>
            <person name="Jogler M."/>
            <person name="Boedeker C."/>
            <person name="Pinto D."/>
            <person name="Vollmers J."/>
            <person name="Rivas-Marin E."/>
            <person name="Kohn T."/>
            <person name="Peeters S.H."/>
            <person name="Heuer A."/>
            <person name="Rast P."/>
            <person name="Oberbeckmann S."/>
            <person name="Bunk B."/>
            <person name="Jeske O."/>
            <person name="Meyerdierks A."/>
            <person name="Storesund J.E."/>
            <person name="Kallscheuer N."/>
            <person name="Luecker S."/>
            <person name="Lage O.M."/>
            <person name="Pohl T."/>
            <person name="Merkel B.J."/>
            <person name="Hornburger P."/>
            <person name="Mueller R.-W."/>
            <person name="Bruemmer F."/>
            <person name="Labrenz M."/>
            <person name="Spormann A.M."/>
            <person name="Op Den Camp H."/>
            <person name="Overmann J."/>
            <person name="Amann R."/>
            <person name="Jetten M.S.M."/>
            <person name="Mascher T."/>
            <person name="Medema M.H."/>
            <person name="Devos D.P."/>
            <person name="Kaster A.-K."/>
            <person name="Ovreas L."/>
            <person name="Rohde M."/>
            <person name="Galperin M.Y."/>
            <person name="Jogler C."/>
        </authorList>
    </citation>
    <scope>NUCLEOTIDE SEQUENCE [LARGE SCALE GENOMIC DNA]</scope>
    <source>
        <strain evidence="3 4">KOR34</strain>
    </source>
</reference>
<dbReference type="EMBL" id="SIHJ01000003">
    <property type="protein sequence ID" value="TWT32397.1"/>
    <property type="molecule type" value="Genomic_DNA"/>
</dbReference>
<dbReference type="RefSeq" id="WP_146567723.1">
    <property type="nucleotide sequence ID" value="NZ_SIHJ01000003.1"/>
</dbReference>
<keyword evidence="2" id="KW-1133">Transmembrane helix</keyword>
<organism evidence="3 4">
    <name type="scientific">Posidoniimonas corsicana</name>
    <dbReference type="NCBI Taxonomy" id="1938618"/>
    <lineage>
        <taxon>Bacteria</taxon>
        <taxon>Pseudomonadati</taxon>
        <taxon>Planctomycetota</taxon>
        <taxon>Planctomycetia</taxon>
        <taxon>Pirellulales</taxon>
        <taxon>Lacipirellulaceae</taxon>
        <taxon>Posidoniimonas</taxon>
    </lineage>
</organism>
<dbReference type="AlphaFoldDB" id="A0A5C5V3R7"/>
<feature type="region of interest" description="Disordered" evidence="1">
    <location>
        <begin position="382"/>
        <end position="406"/>
    </location>
</feature>
<dbReference type="OrthoDB" id="292439at2"/>
<evidence type="ECO:0000313" key="4">
    <source>
        <dbReference type="Proteomes" id="UP000316714"/>
    </source>
</evidence>
<keyword evidence="4" id="KW-1185">Reference proteome</keyword>
<feature type="transmembrane region" description="Helical" evidence="2">
    <location>
        <begin position="336"/>
        <end position="358"/>
    </location>
</feature>
<gene>
    <name evidence="3" type="ORF">KOR34_41600</name>
</gene>
<keyword evidence="2" id="KW-0472">Membrane</keyword>
<feature type="compositionally biased region" description="Polar residues" evidence="1">
    <location>
        <begin position="125"/>
        <end position="146"/>
    </location>
</feature>
<feature type="compositionally biased region" description="Pro residues" evidence="1">
    <location>
        <begin position="254"/>
        <end position="284"/>
    </location>
</feature>
<dbReference type="Proteomes" id="UP000316714">
    <property type="component" value="Unassembled WGS sequence"/>
</dbReference>
<feature type="compositionally biased region" description="Low complexity" evidence="1">
    <location>
        <begin position="298"/>
        <end position="309"/>
    </location>
</feature>
<comment type="caution">
    <text evidence="3">The sequence shown here is derived from an EMBL/GenBank/DDBJ whole genome shotgun (WGS) entry which is preliminary data.</text>
</comment>
<sequence length="641" mass="66804">MAHVAACPKCSCQLTLPGNLPPNARLRCPDCDEIFAPGAAPPVKTARAVVVVPPPSQSADTPPPADPEPAAEQPSQSPAEAPKEPPARAEAPAKSTSVQAEVPAPERERSSEKLDGLQMLLKSTMEFNSQPKVESPKPSSVEQPPTLSDWLKRGSGEADDTPPAAEAPEEDAEPAEPLSAEQPEADKPIGAKAVSQSSAATQPSLESLLSSFRGEDPPAQEPSPPTEPQAADQSSDLDPPPAADTAQVEEDAPSPAPEPPAAAPPISKTPPVEPTPTPPAPSQPAPTKFEDLPVESLAAPTPAAEAPPARKGRDLRTPGMDTNPAPPRRSSRVRSLSVIVTSGALGVMLGYLGLLWLAGPSSDVLGVSNVLPSALLPASFSPDVRPPLVPPPEDPPLPEGADAESPRVDPRVEQAGFADEGGQHDAAVAAFSEPDPAPAALSQGGVRLIGAPAPYTIDQLSEVLRGADDARAVMCEKSLAANPEAARELGSAYGKLCQVAQVLTFVEDASADRELTTLEAKELYIRLFTFDHARSDSRAMASRWLAWPERANGGVFFSGALKGAKPMGSVSELRVTLSDGEVVSVLTDEQLDPARFFGGTEIGVVGCVVEDPVNRVEGYKGVAERAVWACHTFPVGKPRHD</sequence>
<evidence type="ECO:0000256" key="2">
    <source>
        <dbReference type="SAM" id="Phobius"/>
    </source>
</evidence>